<dbReference type="AlphaFoldDB" id="A0A6A6LII9"/>
<protein>
    <submittedName>
        <fullName evidence="3">Uncharacterized protein</fullName>
    </submittedName>
</protein>
<organism evidence="3 4">
    <name type="scientific">Hevea brasiliensis</name>
    <name type="common">Para rubber tree</name>
    <name type="synonym">Siphonia brasiliensis</name>
    <dbReference type="NCBI Taxonomy" id="3981"/>
    <lineage>
        <taxon>Eukaryota</taxon>
        <taxon>Viridiplantae</taxon>
        <taxon>Streptophyta</taxon>
        <taxon>Embryophyta</taxon>
        <taxon>Tracheophyta</taxon>
        <taxon>Spermatophyta</taxon>
        <taxon>Magnoliopsida</taxon>
        <taxon>eudicotyledons</taxon>
        <taxon>Gunneridae</taxon>
        <taxon>Pentapetalae</taxon>
        <taxon>rosids</taxon>
        <taxon>fabids</taxon>
        <taxon>Malpighiales</taxon>
        <taxon>Euphorbiaceae</taxon>
        <taxon>Crotonoideae</taxon>
        <taxon>Micrandreae</taxon>
        <taxon>Hevea</taxon>
    </lineage>
</organism>
<dbReference type="InterPro" id="IPR014752">
    <property type="entry name" value="Arrestin-like_C"/>
</dbReference>
<feature type="chain" id="PRO_5025441932" evidence="2">
    <location>
        <begin position="20"/>
        <end position="112"/>
    </location>
</feature>
<proteinExistence type="inferred from homology"/>
<evidence type="ECO:0000256" key="1">
    <source>
        <dbReference type="ARBA" id="ARBA00009100"/>
    </source>
</evidence>
<keyword evidence="2" id="KW-0732">Signal</keyword>
<name>A0A6A6LII9_HEVBR</name>
<evidence type="ECO:0000313" key="3">
    <source>
        <dbReference type="EMBL" id="KAF2299429.1"/>
    </source>
</evidence>
<dbReference type="InterPro" id="IPR028934">
    <property type="entry name" value="Vps26-related"/>
</dbReference>
<dbReference type="PANTHER" id="PTHR12233">
    <property type="entry name" value="VACUOLAR PROTEIN SORTING 26 RELATED"/>
    <property type="match status" value="1"/>
</dbReference>
<reference evidence="3 4" key="1">
    <citation type="journal article" date="2020" name="Mol. Plant">
        <title>The Chromosome-Based Rubber Tree Genome Provides New Insights into Spurge Genome Evolution and Rubber Biosynthesis.</title>
        <authorList>
            <person name="Liu J."/>
            <person name="Shi C."/>
            <person name="Shi C.C."/>
            <person name="Li W."/>
            <person name="Zhang Q.J."/>
            <person name="Zhang Y."/>
            <person name="Li K."/>
            <person name="Lu H.F."/>
            <person name="Shi C."/>
            <person name="Zhu S.T."/>
            <person name="Xiao Z.Y."/>
            <person name="Nan H."/>
            <person name="Yue Y."/>
            <person name="Zhu X.G."/>
            <person name="Wu Y."/>
            <person name="Hong X.N."/>
            <person name="Fan G.Y."/>
            <person name="Tong Y."/>
            <person name="Zhang D."/>
            <person name="Mao C.L."/>
            <person name="Liu Y.L."/>
            <person name="Hao S.J."/>
            <person name="Liu W.Q."/>
            <person name="Lv M.Q."/>
            <person name="Zhang H.B."/>
            <person name="Liu Y."/>
            <person name="Hu-Tang G.R."/>
            <person name="Wang J.P."/>
            <person name="Wang J.H."/>
            <person name="Sun Y.H."/>
            <person name="Ni S.B."/>
            <person name="Chen W.B."/>
            <person name="Zhang X.C."/>
            <person name="Jiao Y.N."/>
            <person name="Eichler E.E."/>
            <person name="Li G.H."/>
            <person name="Liu X."/>
            <person name="Gao L.Z."/>
        </authorList>
    </citation>
    <scope>NUCLEOTIDE SEQUENCE [LARGE SCALE GENOMIC DNA]</scope>
    <source>
        <strain evidence="4">cv. GT1</strain>
        <tissue evidence="3">Leaf</tissue>
    </source>
</reference>
<sequence length="112" mass="12220">MLISEVILSFAGVIISALGLGLDIKQHGENYLIGAFKPACNISITFTDGKTRKQVPMKKENGQTVMVPLFQSQENIAGKISIEPLQGKRVEHNGIKVELLGQIGEFTFNFSS</sequence>
<dbReference type="Gene3D" id="2.60.40.640">
    <property type="match status" value="1"/>
</dbReference>
<comment type="similarity">
    <text evidence="1">Belongs to the VPS26 family.</text>
</comment>
<dbReference type="GO" id="GO:0006886">
    <property type="term" value="P:intracellular protein transport"/>
    <property type="evidence" value="ECO:0007669"/>
    <property type="project" value="InterPro"/>
</dbReference>
<keyword evidence="4" id="KW-1185">Reference proteome</keyword>
<dbReference type="EMBL" id="JAAGAX010000011">
    <property type="protein sequence ID" value="KAF2299429.1"/>
    <property type="molecule type" value="Genomic_DNA"/>
</dbReference>
<gene>
    <name evidence="3" type="ORF">GH714_031922</name>
</gene>
<accession>A0A6A6LII9</accession>
<evidence type="ECO:0000313" key="4">
    <source>
        <dbReference type="Proteomes" id="UP000467840"/>
    </source>
</evidence>
<dbReference type="Proteomes" id="UP000467840">
    <property type="component" value="Chromosome 1"/>
</dbReference>
<feature type="signal peptide" evidence="2">
    <location>
        <begin position="1"/>
        <end position="19"/>
    </location>
</feature>
<evidence type="ECO:0000256" key="2">
    <source>
        <dbReference type="SAM" id="SignalP"/>
    </source>
</evidence>
<dbReference type="Pfam" id="PF03643">
    <property type="entry name" value="Vps26"/>
    <property type="match status" value="1"/>
</dbReference>
<comment type="caution">
    <text evidence="3">The sequence shown here is derived from an EMBL/GenBank/DDBJ whole genome shotgun (WGS) entry which is preliminary data.</text>
</comment>